<comment type="caution">
    <text evidence="1">The sequence shown here is derived from an EMBL/GenBank/DDBJ whole genome shotgun (WGS) entry which is preliminary data.</text>
</comment>
<organism evidence="1 2">
    <name type="scientific">Actinoplanes utahensis</name>
    <dbReference type="NCBI Taxonomy" id="1869"/>
    <lineage>
        <taxon>Bacteria</taxon>
        <taxon>Bacillati</taxon>
        <taxon>Actinomycetota</taxon>
        <taxon>Actinomycetes</taxon>
        <taxon>Micromonosporales</taxon>
        <taxon>Micromonosporaceae</taxon>
        <taxon>Actinoplanes</taxon>
    </lineage>
</organism>
<dbReference type="Pfam" id="PF13646">
    <property type="entry name" value="HEAT_2"/>
    <property type="match status" value="3"/>
</dbReference>
<dbReference type="EMBL" id="JRTT01000012">
    <property type="protein sequence ID" value="KHD77208.1"/>
    <property type="molecule type" value="Genomic_DNA"/>
</dbReference>
<dbReference type="eggNOG" id="COG1413">
    <property type="taxonomic scope" value="Bacteria"/>
</dbReference>
<evidence type="ECO:0000313" key="2">
    <source>
        <dbReference type="Proteomes" id="UP000054537"/>
    </source>
</evidence>
<dbReference type="Gene3D" id="1.25.10.10">
    <property type="entry name" value="Leucine-rich Repeat Variant"/>
    <property type="match status" value="5"/>
</dbReference>
<evidence type="ECO:0008006" key="3">
    <source>
        <dbReference type="Google" id="ProtNLM"/>
    </source>
</evidence>
<dbReference type="PANTHER" id="PTHR12697:SF38">
    <property type="entry name" value="PBS LYASE HEAT DOMAIN PROTEIN REPEAT-CONTAINING PROTEIN"/>
    <property type="match status" value="1"/>
</dbReference>
<dbReference type="SMART" id="SM00567">
    <property type="entry name" value="EZ_HEAT"/>
    <property type="match status" value="10"/>
</dbReference>
<dbReference type="InterPro" id="IPR011989">
    <property type="entry name" value="ARM-like"/>
</dbReference>
<keyword evidence="2" id="KW-1185">Reference proteome</keyword>
<proteinExistence type="predicted"/>
<dbReference type="OrthoDB" id="4323392at2"/>
<name>A0A0A6UQ94_ACTUT</name>
<dbReference type="Proteomes" id="UP000054537">
    <property type="component" value="Unassembled WGS sequence"/>
</dbReference>
<sequence>MTLDLDGVRRLVVDLDATREWRSRVCEPYVEHALRVEARVAEAGGSDELRMVALLHGGIWLTMKRRRSSLRNLGVPRRVLDLVDILVHDRDKPVGEHARQIREAGLEIVYRAEVADLAAGWQLDRLRVLVELDLTDPARCLGPADVLRRLSVPVDSFDWWYSVAAAGRLRLATAVPHLAGLLRQSAEERTTSWYGAGVLKGALAEIFTGSTRYHYDDVKPDASFTPVLLQLAEDRVPVVRDFALRLLHKASVEIEHVAMLRRALGADAEVAAAAAVVLGRGRIREAVPDLITVVTDHASEAGRAGTDFWRVARLRSVAAYALGNIGDPAAVDALVLVMEQESRLDVRRAAAEALGRIGGPRAIAALLRQDHIEALRVLGRLRVPEAVPGLLRLLQAQPASRVDSCAKALTRIGAREAVGALATVVTTSDDPLDRLAAIRAITRLDPDVALDAVLIAARDPDRRVRRQAAVALARCRSRDPRVIAAMATVLATGPGQRQVLRALTGRPDPRAAPAVFQLLRHTPDPVHRRLAAHALSVITPLTDGMTGRIEAELRKAREPVHHHLAWLLGELGARHAAPALARQLTHRSERIRSGAAAALARMGPPDPTLPRRDTDRVTRRLAVAVSDPSPHVRAKALLALGSRGRTEDLPRLRAGLDDPHPAVRAATAQALRRYGHAVRDGSGTARH</sequence>
<reference evidence="1 2" key="1">
    <citation type="submission" date="2014-10" db="EMBL/GenBank/DDBJ databases">
        <title>Draft genome sequence of Actinoplanes utahensis NRRL 12052.</title>
        <authorList>
            <person name="Velasco-Bucheli B."/>
            <person name="del Cerro C."/>
            <person name="Hormigo D."/>
            <person name="Garcia J.L."/>
            <person name="Acebal C."/>
            <person name="Arroyo M."/>
            <person name="de la Mata I."/>
        </authorList>
    </citation>
    <scope>NUCLEOTIDE SEQUENCE [LARGE SCALE GENOMIC DNA]</scope>
    <source>
        <strain evidence="1 2">NRRL 12052</strain>
    </source>
</reference>
<dbReference type="InterPro" id="IPR016024">
    <property type="entry name" value="ARM-type_fold"/>
</dbReference>
<evidence type="ECO:0000313" key="1">
    <source>
        <dbReference type="EMBL" id="KHD77208.1"/>
    </source>
</evidence>
<dbReference type="RefSeq" id="WP_043524461.1">
    <property type="nucleotide sequence ID" value="NZ_BAABKU010000016.1"/>
</dbReference>
<gene>
    <name evidence="1" type="ORF">MB27_12245</name>
</gene>
<dbReference type="STRING" id="1869.MB27_12245"/>
<dbReference type="AlphaFoldDB" id="A0A0A6UQ94"/>
<dbReference type="GO" id="GO:0016491">
    <property type="term" value="F:oxidoreductase activity"/>
    <property type="evidence" value="ECO:0007669"/>
    <property type="project" value="TreeGrafter"/>
</dbReference>
<dbReference type="SUPFAM" id="SSF48371">
    <property type="entry name" value="ARM repeat"/>
    <property type="match status" value="1"/>
</dbReference>
<accession>A0A0A6UQ94</accession>
<dbReference type="InterPro" id="IPR004155">
    <property type="entry name" value="PBS_lyase_HEAT"/>
</dbReference>
<dbReference type="PANTHER" id="PTHR12697">
    <property type="entry name" value="PBS LYASE HEAT-LIKE PROTEIN"/>
    <property type="match status" value="1"/>
</dbReference>
<protein>
    <recommendedName>
        <fullName evidence="3">PBS lyase</fullName>
    </recommendedName>
</protein>